<dbReference type="PANTHER" id="PTHR13367">
    <property type="entry name" value="UBIQUITIN THIOESTERASE"/>
    <property type="match status" value="1"/>
</dbReference>
<keyword evidence="6" id="KW-0788">Thiol protease</keyword>
<comment type="catalytic activity">
    <reaction evidence="1">
        <text>Thiol-dependent hydrolysis of ester, thioester, amide, peptide and isopeptide bonds formed by the C-terminal Gly of ubiquitin (a 76-residue protein attached to proteins as an intracellular targeting signal).</text>
        <dbReference type="EC" id="3.4.19.12"/>
    </reaction>
</comment>
<dbReference type="GO" id="GO:0004843">
    <property type="term" value="F:cysteine-type deubiquitinase activity"/>
    <property type="evidence" value="ECO:0007669"/>
    <property type="project" value="UniProtKB-EC"/>
</dbReference>
<accession>A0A822B0M4</accession>
<organism evidence="7 8">
    <name type="scientific">Rotaria socialis</name>
    <dbReference type="NCBI Taxonomy" id="392032"/>
    <lineage>
        <taxon>Eukaryota</taxon>
        <taxon>Metazoa</taxon>
        <taxon>Spiralia</taxon>
        <taxon>Gnathifera</taxon>
        <taxon>Rotifera</taxon>
        <taxon>Eurotatoria</taxon>
        <taxon>Bdelloidea</taxon>
        <taxon>Philodinida</taxon>
        <taxon>Philodinidae</taxon>
        <taxon>Rotaria</taxon>
    </lineage>
</organism>
<evidence type="ECO:0000313" key="7">
    <source>
        <dbReference type="EMBL" id="CAF5009204.1"/>
    </source>
</evidence>
<protein>
    <recommendedName>
        <fullName evidence="2">ubiquitinyl hydrolase 1</fullName>
        <ecNumber evidence="2">3.4.19.12</ecNumber>
    </recommendedName>
</protein>
<evidence type="ECO:0000256" key="3">
    <source>
        <dbReference type="ARBA" id="ARBA00022670"/>
    </source>
</evidence>
<dbReference type="EC" id="3.4.19.12" evidence="2"/>
<gene>
    <name evidence="7" type="ORF">QYT958_LOCUS38911</name>
</gene>
<dbReference type="PANTHER" id="PTHR13367:SF33">
    <property type="entry name" value="P-LOOP CONTAINING NUCLEOSIDE TRIPHOSPHATE HYDROLASE PROTEIN"/>
    <property type="match status" value="1"/>
</dbReference>
<sequence length="216" mass="25119">VNLKDYQQRTHDLFPTLRYNMLVVNYFLNYFVFPREAKQFPHKIVSSAWDLSSSNRSNIITGFSGTNDTQLLLPIDIRQCDLPQLQKTDAIVVNNLLQPENESYQYLPINATSEHILNKIVNYKESINVILDIGALFIDGTNRDIAIKWLNQSNKNKIDYAIYFDSDSIVVCDRQLHHYRFETSPASERLDRCVFYLDEIHTRGTDFRFPSGFQAA</sequence>
<feature type="non-terminal residue" evidence="7">
    <location>
        <position position="216"/>
    </location>
</feature>
<evidence type="ECO:0000256" key="4">
    <source>
        <dbReference type="ARBA" id="ARBA00022786"/>
    </source>
</evidence>
<name>A0A822B0M4_9BILA</name>
<keyword evidence="4" id="KW-0833">Ubl conjugation pathway</keyword>
<dbReference type="EMBL" id="CAJOBR010035049">
    <property type="protein sequence ID" value="CAF5009204.1"/>
    <property type="molecule type" value="Genomic_DNA"/>
</dbReference>
<evidence type="ECO:0000256" key="1">
    <source>
        <dbReference type="ARBA" id="ARBA00000707"/>
    </source>
</evidence>
<evidence type="ECO:0000256" key="6">
    <source>
        <dbReference type="ARBA" id="ARBA00022807"/>
    </source>
</evidence>
<reference evidence="7" key="1">
    <citation type="submission" date="2021-02" db="EMBL/GenBank/DDBJ databases">
        <authorList>
            <person name="Nowell W R."/>
        </authorList>
    </citation>
    <scope>NUCLEOTIDE SEQUENCE</scope>
</reference>
<keyword evidence="3" id="KW-0645">Protease</keyword>
<dbReference type="InterPro" id="IPR051346">
    <property type="entry name" value="OTU_Deubiquitinase"/>
</dbReference>
<keyword evidence="5" id="KW-0378">Hydrolase</keyword>
<dbReference type="GO" id="GO:0006508">
    <property type="term" value="P:proteolysis"/>
    <property type="evidence" value="ECO:0007669"/>
    <property type="project" value="UniProtKB-KW"/>
</dbReference>
<evidence type="ECO:0000256" key="2">
    <source>
        <dbReference type="ARBA" id="ARBA00012759"/>
    </source>
</evidence>
<evidence type="ECO:0000256" key="5">
    <source>
        <dbReference type="ARBA" id="ARBA00022801"/>
    </source>
</evidence>
<dbReference type="AlphaFoldDB" id="A0A822B0M4"/>
<evidence type="ECO:0000313" key="8">
    <source>
        <dbReference type="Proteomes" id="UP000663848"/>
    </source>
</evidence>
<proteinExistence type="predicted"/>
<feature type="non-terminal residue" evidence="7">
    <location>
        <position position="1"/>
    </location>
</feature>
<dbReference type="Proteomes" id="UP000663848">
    <property type="component" value="Unassembled WGS sequence"/>
</dbReference>
<comment type="caution">
    <text evidence="7">The sequence shown here is derived from an EMBL/GenBank/DDBJ whole genome shotgun (WGS) entry which is preliminary data.</text>
</comment>